<dbReference type="Pfam" id="PF04290">
    <property type="entry name" value="DctQ"/>
    <property type="match status" value="1"/>
</dbReference>
<reference evidence="12" key="1">
    <citation type="journal article" date="2019" name="Int. J. Syst. Evol. Microbiol.">
        <title>The Global Catalogue of Microorganisms (GCM) 10K type strain sequencing project: providing services to taxonomists for standard genome sequencing and annotation.</title>
        <authorList>
            <consortium name="The Broad Institute Genomics Platform"/>
            <consortium name="The Broad Institute Genome Sequencing Center for Infectious Disease"/>
            <person name="Wu L."/>
            <person name="Ma J."/>
        </authorList>
    </citation>
    <scope>NUCLEOTIDE SEQUENCE [LARGE SCALE GENOMIC DNA]</scope>
    <source>
        <strain evidence="12">JCM 3369</strain>
    </source>
</reference>
<keyword evidence="12" id="KW-1185">Reference proteome</keyword>
<comment type="similarity">
    <text evidence="8 9">Belongs to the TRAP transporter small permease family.</text>
</comment>
<dbReference type="InterPro" id="IPR055348">
    <property type="entry name" value="DctQ"/>
</dbReference>
<evidence type="ECO:0000313" key="11">
    <source>
        <dbReference type="EMBL" id="MFD1696172.1"/>
    </source>
</evidence>
<dbReference type="Proteomes" id="UP001597327">
    <property type="component" value="Unassembled WGS sequence"/>
</dbReference>
<feature type="transmembrane region" description="Helical" evidence="9">
    <location>
        <begin position="94"/>
        <end position="117"/>
    </location>
</feature>
<sequence length="197" mass="21008">MTLLLALARVLGALNAAALTLGRWLGAACIGAMVVIILVQVLFRYGLGNALPWTEEAARFLMLWMTGLMAPTAFRRGGFVSVDMVVSMLPRAAAGLVSLLLLCLVALVLWKGVLIGWSEVTGFGGRFTMAAIKVPVSLDLSKWMSIPRSWMLASLAIGVTAMFSVCLELILRALVVLTGGRDRLPPIALTHTTLGAE</sequence>
<keyword evidence="3" id="KW-1003">Cell membrane</keyword>
<evidence type="ECO:0000313" key="12">
    <source>
        <dbReference type="Proteomes" id="UP001597327"/>
    </source>
</evidence>
<comment type="subcellular location">
    <subcellularLocation>
        <location evidence="1 9">Cell inner membrane</location>
        <topology evidence="1 9">Multi-pass membrane protein</topology>
    </subcellularLocation>
</comment>
<comment type="caution">
    <text evidence="11">The sequence shown here is derived from an EMBL/GenBank/DDBJ whole genome shotgun (WGS) entry which is preliminary data.</text>
</comment>
<accession>A0ABW4JX98</accession>
<evidence type="ECO:0000256" key="5">
    <source>
        <dbReference type="ARBA" id="ARBA00022692"/>
    </source>
</evidence>
<gene>
    <name evidence="11" type="ORF">ACFSC7_11650</name>
</gene>
<comment type="function">
    <text evidence="9">Part of the tripartite ATP-independent periplasmic (TRAP) transport system.</text>
</comment>
<dbReference type="EMBL" id="JBHUFA010000004">
    <property type="protein sequence ID" value="MFD1696172.1"/>
    <property type="molecule type" value="Genomic_DNA"/>
</dbReference>
<evidence type="ECO:0000256" key="8">
    <source>
        <dbReference type="ARBA" id="ARBA00038436"/>
    </source>
</evidence>
<feature type="transmembrane region" description="Helical" evidence="9">
    <location>
        <begin position="26"/>
        <end position="45"/>
    </location>
</feature>
<evidence type="ECO:0000256" key="1">
    <source>
        <dbReference type="ARBA" id="ARBA00004429"/>
    </source>
</evidence>
<evidence type="ECO:0000256" key="7">
    <source>
        <dbReference type="ARBA" id="ARBA00023136"/>
    </source>
</evidence>
<evidence type="ECO:0000256" key="3">
    <source>
        <dbReference type="ARBA" id="ARBA00022475"/>
    </source>
</evidence>
<dbReference type="InterPro" id="IPR007387">
    <property type="entry name" value="TRAP_DctQ"/>
</dbReference>
<evidence type="ECO:0000256" key="2">
    <source>
        <dbReference type="ARBA" id="ARBA00022448"/>
    </source>
</evidence>
<evidence type="ECO:0000256" key="9">
    <source>
        <dbReference type="RuleBase" id="RU369079"/>
    </source>
</evidence>
<evidence type="ECO:0000256" key="6">
    <source>
        <dbReference type="ARBA" id="ARBA00022989"/>
    </source>
</evidence>
<name>A0ABW4JX98_9HYPH</name>
<proteinExistence type="inferred from homology"/>
<keyword evidence="6 9" id="KW-1133">Transmembrane helix</keyword>
<feature type="transmembrane region" description="Helical" evidence="9">
    <location>
        <begin position="57"/>
        <end position="74"/>
    </location>
</feature>
<dbReference type="RefSeq" id="WP_149892924.1">
    <property type="nucleotide sequence ID" value="NZ_JBHUFA010000004.1"/>
</dbReference>
<organism evidence="11 12">
    <name type="scientific">Roseibium aestuarii</name>
    <dbReference type="NCBI Taxonomy" id="2600299"/>
    <lineage>
        <taxon>Bacteria</taxon>
        <taxon>Pseudomonadati</taxon>
        <taxon>Pseudomonadota</taxon>
        <taxon>Alphaproteobacteria</taxon>
        <taxon>Hyphomicrobiales</taxon>
        <taxon>Stappiaceae</taxon>
        <taxon>Roseibium</taxon>
    </lineage>
</organism>
<comment type="subunit">
    <text evidence="9">The complex comprises the extracytoplasmic solute receptor protein and the two transmembrane proteins.</text>
</comment>
<keyword evidence="5 9" id="KW-0812">Transmembrane</keyword>
<keyword evidence="7 9" id="KW-0472">Membrane</keyword>
<feature type="domain" description="Tripartite ATP-independent periplasmic transporters DctQ component" evidence="10">
    <location>
        <begin position="33"/>
        <end position="174"/>
    </location>
</feature>
<protein>
    <recommendedName>
        <fullName evidence="9">TRAP transporter small permease protein</fullName>
    </recommendedName>
</protein>
<evidence type="ECO:0000256" key="4">
    <source>
        <dbReference type="ARBA" id="ARBA00022519"/>
    </source>
</evidence>
<dbReference type="PANTHER" id="PTHR35011:SF2">
    <property type="entry name" value="2,3-DIKETO-L-GULONATE TRAP TRANSPORTER SMALL PERMEASE PROTEIN YIAM"/>
    <property type="match status" value="1"/>
</dbReference>
<dbReference type="PANTHER" id="PTHR35011">
    <property type="entry name" value="2,3-DIKETO-L-GULONATE TRAP TRANSPORTER SMALL PERMEASE PROTEIN YIAM"/>
    <property type="match status" value="1"/>
</dbReference>
<keyword evidence="2 9" id="KW-0813">Transport</keyword>
<feature type="transmembrane region" description="Helical" evidence="9">
    <location>
        <begin position="150"/>
        <end position="175"/>
    </location>
</feature>
<evidence type="ECO:0000259" key="10">
    <source>
        <dbReference type="Pfam" id="PF04290"/>
    </source>
</evidence>
<keyword evidence="4 9" id="KW-0997">Cell inner membrane</keyword>